<feature type="region of interest" description="Disordered" evidence="1">
    <location>
        <begin position="745"/>
        <end position="791"/>
    </location>
</feature>
<sequence>MRRLTAPVPTTLSRPPFASLRTTLLWAALFLANIDAQAYNPTRLLLNGSRVYVFQPSSSSSSQFGLGTIDITSRIDSSHLTVTTLYPTLPFLDSDKQRPFNPVLDDGGNITVYTGDCTSGARGGEVWSFVPETSEKSGNGSWRQEDITFAQNDKHVSDIGPSYLSAGISFSAIVDGDATNTQAYFFGGMCPSQERNNADWQANANYSNYMVTLEPSKITAKSLEYRLGASTSRGPPIAEAGFTLTGLSPSYSNRSDGTQTQQQNFVLVGGHTSAAFINTSQVALFSLPQQGWTFVPVDQPDTTQTDLAIRADVSAVDSRSGHSAVLSDDGQHLVVFGGWIGDINTPANPQLAVLNVGDGYGGEGNWEWTVPSTSGSGLSTSTGIYGHGAAMLPGGVMMIMGGYSISASSSRRRRASTNDNQRPMFLNISSYTWTTDYSPPPEMRTEQPAKSGPLATTGQKAGLGIGLGIGMAAVLSLMAFYIFYTRKLRRQREFRESQLHELAMGAHRFTLSPSFDGQGGQARYLPGGEDSHYYASASSQDNSVWGRNKAHDAERTGLLVEIPSPTRGLRRGLSGRASHGGARYDDKRVRGSGHIHPIDEEEEQEHEAANENTRLTSPPEMSERSTDRGHSIFDHAPNLDPFVQQHPLREDDGAFHSAPGSPVRDEPDGHHSWQAVAGAHLPRRSSPTNHGRVSPSKSSERTGSNLSERSTYSNLSSYSNTGSFGRSASMRSTAVLNAVAHVNPFKTPDASPTTDNMHRGSNAWQASTDPRTHSFTSIRSNGRTTKEDADSFTTARSSFMVLQAEGEALLGGNPEQRTRPNTSSTSNGSNSQSNHTESGMSRAGTVTAATSATEGFTRRRKSWLGSVRRALARSTSSADRTRSLTAATMHFESYTDNPSPEPVEQRATIENRRSMPASTLPRRAASDASFWRNKRGRQDWLEEEIAQDPNDPRAKWKRHPGDDWGAPEDFALAERERLRREWRERGNLLVNLTDEDRLPTPTTPIEPGQLGVPGHFGERERDRPRTPADEDEWDVEAAVERRVVQVMFTVPKSKLRVVNADIETSSLFSLPRENSKESINDAIAGGSVGGGPRGSGSPSRVRDLAGRFEQLSSPPRTSPRPSPAPSIKSVKLRGRSSVASLGKRNGSAESKGKGKALD</sequence>
<feature type="transmembrane region" description="Helical" evidence="2">
    <location>
        <begin position="384"/>
        <end position="405"/>
    </location>
</feature>
<keyword evidence="2" id="KW-0812">Transmembrane</keyword>
<protein>
    <recommendedName>
        <fullName evidence="6">Galactose oxidase</fullName>
    </recommendedName>
</protein>
<evidence type="ECO:0000256" key="1">
    <source>
        <dbReference type="SAM" id="MobiDB-lite"/>
    </source>
</evidence>
<dbReference type="Gene3D" id="2.120.10.80">
    <property type="entry name" value="Kelch-type beta propeller"/>
    <property type="match status" value="1"/>
</dbReference>
<dbReference type="EMBL" id="JAPEUX010000002">
    <property type="protein sequence ID" value="KAJ4357786.1"/>
    <property type="molecule type" value="Genomic_DNA"/>
</dbReference>
<dbReference type="RefSeq" id="XP_056074645.1">
    <property type="nucleotide sequence ID" value="XM_056211172.1"/>
</dbReference>
<feature type="compositionally biased region" description="Low complexity" evidence="1">
    <location>
        <begin position="571"/>
        <end position="581"/>
    </location>
</feature>
<reference evidence="4" key="1">
    <citation type="submission" date="2022-10" db="EMBL/GenBank/DDBJ databases">
        <title>Tapping the CABI collections for fungal endophytes: first genome assemblies for Collariella, Neodidymelliopsis, Ascochyta clinopodiicola, Didymella pomorum, Didymosphaeria variabile, Neocosmospora piperis and Neocucurbitaria cava.</title>
        <authorList>
            <person name="Hill R."/>
        </authorList>
    </citation>
    <scope>NUCLEOTIDE SEQUENCE</scope>
    <source>
        <strain evidence="4">IMI 356815</strain>
    </source>
</reference>
<name>A0A9W9CDI9_9PLEO</name>
<organism evidence="4 5">
    <name type="scientific">Didymosphaeria variabile</name>
    <dbReference type="NCBI Taxonomy" id="1932322"/>
    <lineage>
        <taxon>Eukaryota</taxon>
        <taxon>Fungi</taxon>
        <taxon>Dikarya</taxon>
        <taxon>Ascomycota</taxon>
        <taxon>Pezizomycotina</taxon>
        <taxon>Dothideomycetes</taxon>
        <taxon>Pleosporomycetidae</taxon>
        <taxon>Pleosporales</taxon>
        <taxon>Massarineae</taxon>
        <taxon>Didymosphaeriaceae</taxon>
        <taxon>Didymosphaeria</taxon>
    </lineage>
</organism>
<dbReference type="SUPFAM" id="SSF50965">
    <property type="entry name" value="Galactose oxidase, central domain"/>
    <property type="match status" value="1"/>
</dbReference>
<feature type="compositionally biased region" description="Polar residues" evidence="1">
    <location>
        <begin position="685"/>
        <end position="705"/>
    </location>
</feature>
<feature type="transmembrane region" description="Helical" evidence="2">
    <location>
        <begin position="461"/>
        <end position="484"/>
    </location>
</feature>
<feature type="compositionally biased region" description="Polar residues" evidence="1">
    <location>
        <begin position="762"/>
        <end position="783"/>
    </location>
</feature>
<keyword evidence="3" id="KW-0732">Signal</keyword>
<evidence type="ECO:0000256" key="2">
    <source>
        <dbReference type="SAM" id="Phobius"/>
    </source>
</evidence>
<accession>A0A9W9CDI9</accession>
<feature type="compositionally biased region" description="Low complexity" evidence="1">
    <location>
        <begin position="706"/>
        <end position="723"/>
    </location>
</feature>
<evidence type="ECO:0000256" key="3">
    <source>
        <dbReference type="SAM" id="SignalP"/>
    </source>
</evidence>
<feature type="chain" id="PRO_5040794405" description="Galactose oxidase" evidence="3">
    <location>
        <begin position="39"/>
        <end position="1158"/>
    </location>
</feature>
<feature type="region of interest" description="Disordered" evidence="1">
    <location>
        <begin position="994"/>
        <end position="1033"/>
    </location>
</feature>
<proteinExistence type="predicted"/>
<comment type="caution">
    <text evidence="4">The sequence shown here is derived from an EMBL/GenBank/DDBJ whole genome shotgun (WGS) entry which is preliminary data.</text>
</comment>
<dbReference type="AlphaFoldDB" id="A0A9W9CDI9"/>
<dbReference type="Proteomes" id="UP001140513">
    <property type="component" value="Unassembled WGS sequence"/>
</dbReference>
<evidence type="ECO:0000313" key="5">
    <source>
        <dbReference type="Proteomes" id="UP001140513"/>
    </source>
</evidence>
<keyword evidence="2" id="KW-1133">Transmembrane helix</keyword>
<keyword evidence="5" id="KW-1185">Reference proteome</keyword>
<dbReference type="InterPro" id="IPR015915">
    <property type="entry name" value="Kelch-typ_b-propeller"/>
</dbReference>
<feature type="compositionally biased region" description="Basic and acidic residues" evidence="1">
    <location>
        <begin position="621"/>
        <end position="633"/>
    </location>
</feature>
<feature type="compositionally biased region" description="Basic and acidic residues" evidence="1">
    <location>
        <begin position="950"/>
        <end position="962"/>
    </location>
</feature>
<feature type="compositionally biased region" description="Basic and acidic residues" evidence="1">
    <location>
        <begin position="1016"/>
        <end position="1028"/>
    </location>
</feature>
<feature type="region of interest" description="Disordered" evidence="1">
    <location>
        <begin position="891"/>
        <end position="962"/>
    </location>
</feature>
<keyword evidence="2" id="KW-0472">Membrane</keyword>
<evidence type="ECO:0000313" key="4">
    <source>
        <dbReference type="EMBL" id="KAJ4357786.1"/>
    </source>
</evidence>
<feature type="signal peptide" evidence="3">
    <location>
        <begin position="1"/>
        <end position="38"/>
    </location>
</feature>
<feature type="region of interest" description="Disordered" evidence="1">
    <location>
        <begin position="556"/>
        <end position="726"/>
    </location>
</feature>
<evidence type="ECO:0008006" key="6">
    <source>
        <dbReference type="Google" id="ProtNLM"/>
    </source>
</evidence>
<feature type="compositionally biased region" description="Low complexity" evidence="1">
    <location>
        <begin position="819"/>
        <end position="836"/>
    </location>
</feature>
<feature type="region of interest" description="Disordered" evidence="1">
    <location>
        <begin position="809"/>
        <end position="855"/>
    </location>
</feature>
<feature type="region of interest" description="Disordered" evidence="1">
    <location>
        <begin position="1079"/>
        <end position="1158"/>
    </location>
</feature>
<dbReference type="GeneID" id="80905892"/>
<dbReference type="InterPro" id="IPR011043">
    <property type="entry name" value="Gal_Oxase/kelch_b-propeller"/>
</dbReference>
<dbReference type="OrthoDB" id="205993at2759"/>
<gene>
    <name evidence="4" type="ORF">N0V89_002362</name>
</gene>
<feature type="compositionally biased region" description="Basic and acidic residues" evidence="1">
    <location>
        <begin position="903"/>
        <end position="913"/>
    </location>
</feature>